<dbReference type="RefSeq" id="WP_013143221.1">
    <property type="nucleotide sequence ID" value="NC_014205.1"/>
</dbReference>
<dbReference type="eggNOG" id="arCOG00503">
    <property type="taxonomic scope" value="Archaea"/>
</dbReference>
<dbReference type="CDD" id="cd07713">
    <property type="entry name" value="DHPS-like_MBL-fold"/>
    <property type="match status" value="1"/>
</dbReference>
<evidence type="ECO:0000313" key="5">
    <source>
        <dbReference type="Proteomes" id="UP000002573"/>
    </source>
</evidence>
<dbReference type="Pfam" id="PF00753">
    <property type="entry name" value="Lactamase_B"/>
    <property type="match status" value="1"/>
</dbReference>
<dbReference type="InterPro" id="IPR041712">
    <property type="entry name" value="DHPS-like_MBL-fold"/>
</dbReference>
<dbReference type="SUPFAM" id="SSF56281">
    <property type="entry name" value="Metallo-hydrolase/oxidoreductase"/>
    <property type="match status" value="1"/>
</dbReference>
<reference evidence="4 5" key="2">
    <citation type="journal article" date="2011" name="Stand. Genomic Sci.">
        <title>Complete genome sequence of Staphylothermus hellenicus P8.</title>
        <authorList>
            <person name="Anderson I."/>
            <person name="Wirth R."/>
            <person name="Lucas S."/>
            <person name="Copeland A."/>
            <person name="Lapidus A."/>
            <person name="Cheng J.F."/>
            <person name="Goodwin L."/>
            <person name="Pitluck S."/>
            <person name="Davenport K."/>
            <person name="Detter J.C."/>
            <person name="Han C."/>
            <person name="Tapia R."/>
            <person name="Land M."/>
            <person name="Hauser L."/>
            <person name="Pati A."/>
            <person name="Mikhailova N."/>
            <person name="Woyke T."/>
            <person name="Klenk H.P."/>
            <person name="Kyrpides N."/>
            <person name="Ivanova N."/>
        </authorList>
    </citation>
    <scope>NUCLEOTIDE SEQUENCE [LARGE SCALE GENOMIC DNA]</scope>
    <source>
        <strain evidence="5">DSM 12710 / JCM 10830 / BK20S6-10-b1 / P8</strain>
    </source>
</reference>
<keyword evidence="5" id="KW-1185">Reference proteome</keyword>
<dbReference type="KEGG" id="shc:Shell_0915"/>
<dbReference type="Proteomes" id="UP000002573">
    <property type="component" value="Chromosome"/>
</dbReference>
<name>D7D8C7_STAHD</name>
<reference evidence="5" key="1">
    <citation type="submission" date="2010-05" db="EMBL/GenBank/DDBJ databases">
        <title>Complete sequence of Staphylothermus hellenicus DSM 12710.</title>
        <authorList>
            <consortium name="US DOE Joint Genome Institute"/>
            <person name="Lucas S."/>
            <person name="Copeland A."/>
            <person name="Lapidus A."/>
            <person name="Cheng J.-F."/>
            <person name="Bruce D."/>
            <person name="Goodwin L."/>
            <person name="Pitluck S."/>
            <person name="Davenport K."/>
            <person name="Detter J.C."/>
            <person name="Han C."/>
            <person name="Tapia R."/>
            <person name="Larimer F."/>
            <person name="Land M."/>
            <person name="Hauser L."/>
            <person name="Kyrpides N."/>
            <person name="Mikhailova N."/>
            <person name="Anderson I.J."/>
            <person name="Woyke T."/>
        </authorList>
    </citation>
    <scope>NUCLEOTIDE SEQUENCE [LARGE SCALE GENOMIC DNA]</scope>
    <source>
        <strain evidence="5">DSM 12710 / JCM 10830 / BK20S6-10-b1 / P8</strain>
    </source>
</reference>
<evidence type="ECO:0000313" key="4">
    <source>
        <dbReference type="EMBL" id="ADI32023.1"/>
    </source>
</evidence>
<keyword evidence="2" id="KW-0472">Membrane</keyword>
<dbReference type="EMBL" id="CP002051">
    <property type="protein sequence ID" value="ADI32023.1"/>
    <property type="molecule type" value="Genomic_DNA"/>
</dbReference>
<keyword evidence="2" id="KW-1133">Transmembrane helix</keyword>
<organism evidence="4 5">
    <name type="scientific">Staphylothermus hellenicus (strain DSM 12710 / JCM 10830 / BK20S6-10-b1 / P8)</name>
    <dbReference type="NCBI Taxonomy" id="591019"/>
    <lineage>
        <taxon>Archaea</taxon>
        <taxon>Thermoproteota</taxon>
        <taxon>Thermoprotei</taxon>
        <taxon>Desulfurococcales</taxon>
        <taxon>Desulfurococcaceae</taxon>
        <taxon>Staphylothermus</taxon>
    </lineage>
</organism>
<feature type="domain" description="Metallo-beta-lactamase" evidence="3">
    <location>
        <begin position="90"/>
        <end position="276"/>
    </location>
</feature>
<dbReference type="InterPro" id="IPR001279">
    <property type="entry name" value="Metallo-B-lactamas"/>
</dbReference>
<keyword evidence="2" id="KW-0812">Transmembrane</keyword>
<dbReference type="Gene3D" id="3.60.15.10">
    <property type="entry name" value="Ribonuclease Z/Hydroxyacylglutathione hydrolase-like"/>
    <property type="match status" value="1"/>
</dbReference>
<dbReference type="InterPro" id="IPR036866">
    <property type="entry name" value="RibonucZ/Hydroxyglut_hydro"/>
</dbReference>
<dbReference type="GO" id="GO:0016740">
    <property type="term" value="F:transferase activity"/>
    <property type="evidence" value="ECO:0007669"/>
    <property type="project" value="TreeGrafter"/>
</dbReference>
<evidence type="ECO:0000256" key="2">
    <source>
        <dbReference type="SAM" id="Phobius"/>
    </source>
</evidence>
<evidence type="ECO:0000256" key="1">
    <source>
        <dbReference type="SAM" id="MobiDB-lite"/>
    </source>
</evidence>
<protein>
    <submittedName>
        <fullName evidence="4">Beta-lactamase domain protein</fullName>
    </submittedName>
</protein>
<feature type="transmembrane region" description="Helical" evidence="2">
    <location>
        <begin position="6"/>
        <end position="28"/>
    </location>
</feature>
<feature type="region of interest" description="Disordered" evidence="1">
    <location>
        <begin position="37"/>
        <end position="62"/>
    </location>
</feature>
<dbReference type="InterPro" id="IPR052926">
    <property type="entry name" value="Metallo-beta-lactamase_dom"/>
</dbReference>
<dbReference type="STRING" id="591019.Shell_0915"/>
<accession>D7D8C7</accession>
<dbReference type="GeneID" id="9234204"/>
<gene>
    <name evidence="4" type="ordered locus">Shell_0915</name>
</gene>
<feature type="compositionally biased region" description="Low complexity" evidence="1">
    <location>
        <begin position="46"/>
        <end position="62"/>
    </location>
</feature>
<sequence>MLSGASVKVVVLIVVVLIIIALLVVLILGPPGLGGQRGQASPTSFTNKSSSPTTISTTNATPPTFLEPVEECNVTIVVDNNPDTNLATAWGLSILVDVPGLRILFDTGPDPDVLRRNMEALGIDPRSIDVVVISHEHGDHVGGLPYIASLNPGIKVYIPSGMNNMVKNNIKELGVNVIEVNKTTIISRGVAIIGELYGPPWEQALAVYVRGKGLAVFVGCSHPGVVNIVKKAISDLGVKAYIVIGGFHMAWAPQDMCQKVVEELISLNIKYIAPIHCSGDTIRSILDQNYHDHYIELHVGSRIKI</sequence>
<dbReference type="HOGENOM" id="CLU_036012_1_0_2"/>
<dbReference type="OrthoDB" id="7773at2157"/>
<dbReference type="PANTHER" id="PTHR13754:SF13">
    <property type="entry name" value="METALLO-BETA-LACTAMASE SUPERFAMILY PROTEIN (AFU_ORTHOLOGUE AFUA_3G07630)"/>
    <property type="match status" value="1"/>
</dbReference>
<proteinExistence type="predicted"/>
<dbReference type="PANTHER" id="PTHR13754">
    <property type="entry name" value="METALLO-BETA-LACTAMASE SUPERFAMILY PROTEIN"/>
    <property type="match status" value="1"/>
</dbReference>
<dbReference type="AlphaFoldDB" id="D7D8C7"/>
<dbReference type="SMART" id="SM00849">
    <property type="entry name" value="Lactamase_B"/>
    <property type="match status" value="1"/>
</dbReference>
<evidence type="ECO:0000259" key="3">
    <source>
        <dbReference type="SMART" id="SM00849"/>
    </source>
</evidence>